<dbReference type="EMBL" id="SMJW01000038">
    <property type="protein sequence ID" value="TDC17142.1"/>
    <property type="molecule type" value="Genomic_DNA"/>
</dbReference>
<evidence type="ECO:0000313" key="2">
    <source>
        <dbReference type="Proteomes" id="UP000295431"/>
    </source>
</evidence>
<keyword evidence="2" id="KW-1185">Reference proteome</keyword>
<comment type="caution">
    <text evidence="1">The sequence shown here is derived from an EMBL/GenBank/DDBJ whole genome shotgun (WGS) entry which is preliminary data.</text>
</comment>
<organism evidence="1 2">
    <name type="scientific">Actinomadura bangladeshensis</name>
    <dbReference type="NCBI Taxonomy" id="453573"/>
    <lineage>
        <taxon>Bacteria</taxon>
        <taxon>Bacillati</taxon>
        <taxon>Actinomycetota</taxon>
        <taxon>Actinomycetes</taxon>
        <taxon>Streptosporangiales</taxon>
        <taxon>Thermomonosporaceae</taxon>
        <taxon>Actinomadura</taxon>
    </lineage>
</organism>
<dbReference type="AlphaFoldDB" id="A0A4R4PA56"/>
<accession>A0A4R4PA56</accession>
<protein>
    <submittedName>
        <fullName evidence="1">Uncharacterized protein</fullName>
    </submittedName>
</protein>
<name>A0A4R4PA56_9ACTN</name>
<dbReference type="OrthoDB" id="3472223at2"/>
<sequence length="188" mass="20941">MRWIEPKNLNVGAPASSITVHLDRLAQEVIREGWKAVPRYEGPCPLLRVFDPAIPDFGESISLVPGTTPDIWWYRSSAGEDLAPHTRPGLAAERITRILLPYVTAVLAAQTHRWQTSDVPISVPRPYTGQPHAKTIAGLQERTGVICWWGTHTGEWWALVPGGTQWKIVSAPDPEALVQAVFKSRVRR</sequence>
<gene>
    <name evidence="1" type="ORF">E1284_10360</name>
</gene>
<reference evidence="1 2" key="1">
    <citation type="submission" date="2019-03" db="EMBL/GenBank/DDBJ databases">
        <title>Draft genome sequences of novel Actinobacteria.</title>
        <authorList>
            <person name="Sahin N."/>
            <person name="Ay H."/>
            <person name="Saygin H."/>
        </authorList>
    </citation>
    <scope>NUCLEOTIDE SEQUENCE [LARGE SCALE GENOMIC DNA]</scope>
    <source>
        <strain evidence="1 2">DSM 45347</strain>
    </source>
</reference>
<dbReference type="Proteomes" id="UP000295431">
    <property type="component" value="Unassembled WGS sequence"/>
</dbReference>
<dbReference type="RefSeq" id="WP_131938810.1">
    <property type="nucleotide sequence ID" value="NZ_BAAAMX010000021.1"/>
</dbReference>
<evidence type="ECO:0000313" key="1">
    <source>
        <dbReference type="EMBL" id="TDC17142.1"/>
    </source>
</evidence>
<proteinExistence type="predicted"/>